<accession>A0A1J5Q3D2</accession>
<dbReference type="InterPro" id="IPR016174">
    <property type="entry name" value="Di-haem_cyt_TM"/>
</dbReference>
<dbReference type="PANTHER" id="PTHR30074:SF6">
    <property type="entry name" value="FORMATE DEHYDROGENASE GAMMA SUBUNIT"/>
    <property type="match status" value="1"/>
</dbReference>
<dbReference type="GO" id="GO:0009326">
    <property type="term" value="C:formate dehydrogenase complex"/>
    <property type="evidence" value="ECO:0007669"/>
    <property type="project" value="InterPro"/>
</dbReference>
<dbReference type="NCBIfam" id="TIGR01583">
    <property type="entry name" value="formate-DH-gamm"/>
    <property type="match status" value="1"/>
</dbReference>
<comment type="caution">
    <text evidence="16">The sequence shown here is derived from an EMBL/GenBank/DDBJ whole genome shotgun (WGS) entry which is preliminary data.</text>
</comment>
<dbReference type="SUPFAM" id="SSF81342">
    <property type="entry name" value="Transmembrane di-heme cytochromes"/>
    <property type="match status" value="1"/>
</dbReference>
<evidence type="ECO:0000256" key="10">
    <source>
        <dbReference type="ARBA" id="ARBA00022989"/>
    </source>
</evidence>
<evidence type="ECO:0000256" key="3">
    <source>
        <dbReference type="ARBA" id="ARBA00010747"/>
    </source>
</evidence>
<evidence type="ECO:0000256" key="12">
    <source>
        <dbReference type="ARBA" id="ARBA00023136"/>
    </source>
</evidence>
<evidence type="ECO:0000256" key="7">
    <source>
        <dbReference type="ARBA" id="ARBA00022692"/>
    </source>
</evidence>
<keyword evidence="6" id="KW-0349">Heme</keyword>
<proteinExistence type="inferred from homology"/>
<comment type="subcellular location">
    <subcellularLocation>
        <location evidence="2">Cell membrane</location>
        <topology evidence="2">Multi-pass membrane protein</topology>
    </subcellularLocation>
</comment>
<comment type="cofactor">
    <cofactor evidence="1">
        <name>heme</name>
        <dbReference type="ChEBI" id="CHEBI:30413"/>
    </cofactor>
</comment>
<dbReference type="GO" id="GO:0036397">
    <property type="term" value="F:formate dehydrogenase (quinone) activity"/>
    <property type="evidence" value="ECO:0007669"/>
    <property type="project" value="TreeGrafter"/>
</dbReference>
<name>A0A1J5Q3D2_9ZZZZ</name>
<evidence type="ECO:0000256" key="11">
    <source>
        <dbReference type="ARBA" id="ARBA00023004"/>
    </source>
</evidence>
<evidence type="ECO:0000256" key="8">
    <source>
        <dbReference type="ARBA" id="ARBA00022723"/>
    </source>
</evidence>
<dbReference type="GO" id="GO:0046872">
    <property type="term" value="F:metal ion binding"/>
    <property type="evidence" value="ECO:0007669"/>
    <property type="project" value="UniProtKB-KW"/>
</dbReference>
<dbReference type="GO" id="GO:0015944">
    <property type="term" value="P:formate oxidation"/>
    <property type="evidence" value="ECO:0007669"/>
    <property type="project" value="TreeGrafter"/>
</dbReference>
<reference evidence="16" key="1">
    <citation type="submission" date="2016-10" db="EMBL/GenBank/DDBJ databases">
        <title>Sequence of Gallionella enrichment culture.</title>
        <authorList>
            <person name="Poehlein A."/>
            <person name="Muehling M."/>
            <person name="Daniel R."/>
        </authorList>
    </citation>
    <scope>NUCLEOTIDE SEQUENCE</scope>
</reference>
<dbReference type="Pfam" id="PF01292">
    <property type="entry name" value="Ni_hydr_CYTB"/>
    <property type="match status" value="1"/>
</dbReference>
<feature type="region of interest" description="Disordered" evidence="13">
    <location>
        <begin position="27"/>
        <end position="50"/>
    </location>
</feature>
<dbReference type="GO" id="GO:0005886">
    <property type="term" value="C:plasma membrane"/>
    <property type="evidence" value="ECO:0007669"/>
    <property type="project" value="UniProtKB-SubCell"/>
</dbReference>
<feature type="transmembrane region" description="Helical" evidence="14">
    <location>
        <begin position="208"/>
        <end position="228"/>
    </location>
</feature>
<dbReference type="AlphaFoldDB" id="A0A1J5Q3D2"/>
<dbReference type="GO" id="GO:0009061">
    <property type="term" value="P:anaerobic respiration"/>
    <property type="evidence" value="ECO:0007669"/>
    <property type="project" value="TreeGrafter"/>
</dbReference>
<keyword evidence="8" id="KW-0479">Metal-binding</keyword>
<keyword evidence="4" id="KW-0813">Transport</keyword>
<feature type="transmembrane region" description="Helical" evidence="14">
    <location>
        <begin position="163"/>
        <end position="188"/>
    </location>
</feature>
<evidence type="ECO:0000259" key="15">
    <source>
        <dbReference type="Pfam" id="PF01292"/>
    </source>
</evidence>
<dbReference type="GO" id="GO:0009055">
    <property type="term" value="F:electron transfer activity"/>
    <property type="evidence" value="ECO:0007669"/>
    <property type="project" value="InterPro"/>
</dbReference>
<keyword evidence="9" id="KW-0249">Electron transport</keyword>
<evidence type="ECO:0000313" key="16">
    <source>
        <dbReference type="EMBL" id="OIQ77824.1"/>
    </source>
</evidence>
<evidence type="ECO:0000256" key="2">
    <source>
        <dbReference type="ARBA" id="ARBA00004651"/>
    </source>
</evidence>
<feature type="transmembrane region" description="Helical" evidence="14">
    <location>
        <begin position="303"/>
        <end position="325"/>
    </location>
</feature>
<gene>
    <name evidence="16" type="primary">fdoI_3</name>
    <name evidence="16" type="ORF">GALL_404790</name>
</gene>
<evidence type="ECO:0000256" key="6">
    <source>
        <dbReference type="ARBA" id="ARBA00022617"/>
    </source>
</evidence>
<feature type="domain" description="Cytochrome b561 bacterial/Ni-hydrogenase" evidence="15">
    <location>
        <begin position="156"/>
        <end position="337"/>
    </location>
</feature>
<feature type="transmembrane region" description="Helical" evidence="14">
    <location>
        <begin position="117"/>
        <end position="139"/>
    </location>
</feature>
<evidence type="ECO:0000256" key="4">
    <source>
        <dbReference type="ARBA" id="ARBA00022448"/>
    </source>
</evidence>
<dbReference type="GO" id="GO:0022904">
    <property type="term" value="P:respiratory electron transport chain"/>
    <property type="evidence" value="ECO:0007669"/>
    <property type="project" value="InterPro"/>
</dbReference>
<keyword evidence="7 14" id="KW-0812">Transmembrane</keyword>
<evidence type="ECO:0000256" key="5">
    <source>
        <dbReference type="ARBA" id="ARBA00022475"/>
    </source>
</evidence>
<protein>
    <submittedName>
        <fullName evidence="16">Formate dehydrogenase, cytochrome b556(Fdo) subunit</fullName>
    </submittedName>
</protein>
<dbReference type="EMBL" id="MLJW01001528">
    <property type="protein sequence ID" value="OIQ77824.1"/>
    <property type="molecule type" value="Genomic_DNA"/>
</dbReference>
<evidence type="ECO:0000256" key="9">
    <source>
        <dbReference type="ARBA" id="ARBA00022982"/>
    </source>
</evidence>
<feature type="transmembrane region" description="Helical" evidence="14">
    <location>
        <begin position="264"/>
        <end position="283"/>
    </location>
</feature>
<dbReference type="InterPro" id="IPR011577">
    <property type="entry name" value="Cyt_b561_bac/Ni-Hgenase"/>
</dbReference>
<evidence type="ECO:0000256" key="1">
    <source>
        <dbReference type="ARBA" id="ARBA00001971"/>
    </source>
</evidence>
<organism evidence="16">
    <name type="scientific">mine drainage metagenome</name>
    <dbReference type="NCBI Taxonomy" id="410659"/>
    <lineage>
        <taxon>unclassified sequences</taxon>
        <taxon>metagenomes</taxon>
        <taxon>ecological metagenomes</taxon>
    </lineage>
</organism>
<keyword evidence="12 14" id="KW-0472">Membrane</keyword>
<dbReference type="PANTHER" id="PTHR30074">
    <property type="entry name" value="FORMATE DEHYDROGENASE, NITRATE-INDUCIBLE, CYTOCHROME B556 FDN SUBUNIT"/>
    <property type="match status" value="1"/>
</dbReference>
<dbReference type="GO" id="GO:0008863">
    <property type="term" value="F:formate dehydrogenase (NAD+) activity"/>
    <property type="evidence" value="ECO:0007669"/>
    <property type="project" value="InterPro"/>
</dbReference>
<comment type="similarity">
    <text evidence="3">Belongs to the formate dehydrogenase gamma subunit family.</text>
</comment>
<sequence length="380" mass="40557">MSRSMSFLMASLFAAAVLMAPPAAQAAGATPAAPPSAGQAAPPGAATLPGYLKQNNAERGQVQPGNNAPMWRELKQQSGFSSLPYPEAGVLIQPQTAYPGSAFTSAGEAWRQTRNRLLVPVGGWLLIVAVAGIALFYVVRGKIILEHEPAGRKIERFTPFERFMHWTLAFSFVALAVSGIVMMFGKFFLLPVIGASLFGWLTYGLKTIHNFVGPIFGLSLVIVLLTFIRDNLPRKQDLAWLARGGGLFGGAEAPSARFNAGEKLWFWVGVLVCGLVATGSGLVLDRLVPGFDYTRGAMQVAEILHASATVLLMAMAFGHIYIGTIGTEGALDGMRTGYVDESWAKQHHALWLGDIKAGKIPARRSGTGTQAPLPVARPKA</sequence>
<keyword evidence="5" id="KW-1003">Cell membrane</keyword>
<dbReference type="InterPro" id="IPR006471">
    <property type="entry name" value="Formate_DH_gsu"/>
</dbReference>
<keyword evidence="11" id="KW-0408">Iron</keyword>
<evidence type="ECO:0000256" key="13">
    <source>
        <dbReference type="SAM" id="MobiDB-lite"/>
    </source>
</evidence>
<dbReference type="Gene3D" id="1.20.950.20">
    <property type="entry name" value="Transmembrane di-heme cytochromes, Chain C"/>
    <property type="match status" value="1"/>
</dbReference>
<evidence type="ECO:0000256" key="14">
    <source>
        <dbReference type="SAM" id="Phobius"/>
    </source>
</evidence>
<keyword evidence="10 14" id="KW-1133">Transmembrane helix</keyword>
<dbReference type="InterPro" id="IPR051817">
    <property type="entry name" value="FDH_cytochrome_b556_subunit"/>
</dbReference>